<dbReference type="GO" id="GO:0016020">
    <property type="term" value="C:membrane"/>
    <property type="evidence" value="ECO:0007669"/>
    <property type="project" value="UniProtKB-SubCell"/>
</dbReference>
<keyword evidence="7 10" id="KW-0675">Receptor</keyword>
<dbReference type="InterPro" id="IPR004117">
    <property type="entry name" value="7tm6_olfct_rcpt"/>
</dbReference>
<evidence type="ECO:0000256" key="3">
    <source>
        <dbReference type="ARBA" id="ARBA00022692"/>
    </source>
</evidence>
<name>A0A2K8GL61_9NEOP</name>
<gene>
    <name evidence="10" type="primary">OR64</name>
</gene>
<evidence type="ECO:0000256" key="8">
    <source>
        <dbReference type="ARBA" id="ARBA00023224"/>
    </source>
</evidence>
<feature type="transmembrane region" description="Helical" evidence="9">
    <location>
        <begin position="106"/>
        <end position="127"/>
    </location>
</feature>
<evidence type="ECO:0000256" key="4">
    <source>
        <dbReference type="ARBA" id="ARBA00022725"/>
    </source>
</evidence>
<keyword evidence="4" id="KW-0552">Olfaction</keyword>
<keyword evidence="3 9" id="KW-0812">Transmembrane</keyword>
<dbReference type="GO" id="GO:0005549">
    <property type="term" value="F:odorant binding"/>
    <property type="evidence" value="ECO:0007669"/>
    <property type="project" value="InterPro"/>
</dbReference>
<keyword evidence="8" id="KW-0807">Transducer</keyword>
<feature type="transmembrane region" description="Helical" evidence="9">
    <location>
        <begin position="53"/>
        <end position="75"/>
    </location>
</feature>
<feature type="transmembrane region" description="Helical" evidence="9">
    <location>
        <begin position="173"/>
        <end position="190"/>
    </location>
</feature>
<evidence type="ECO:0000256" key="7">
    <source>
        <dbReference type="ARBA" id="ARBA00023170"/>
    </source>
</evidence>
<evidence type="ECO:0000256" key="9">
    <source>
        <dbReference type="SAM" id="Phobius"/>
    </source>
</evidence>
<evidence type="ECO:0000313" key="10">
    <source>
        <dbReference type="EMBL" id="ARO70526.1"/>
    </source>
</evidence>
<keyword evidence="5 9" id="KW-1133">Transmembrane helix</keyword>
<comment type="subcellular location">
    <subcellularLocation>
        <location evidence="1">Membrane</location>
        <topology evidence="1">Multi-pass membrane protein</topology>
    </subcellularLocation>
</comment>
<dbReference type="Pfam" id="PF02949">
    <property type="entry name" value="7tm_6"/>
    <property type="match status" value="1"/>
</dbReference>
<dbReference type="AlphaFoldDB" id="A0A2K8GL61"/>
<dbReference type="EMBL" id="KY225514">
    <property type="protein sequence ID" value="ARO70526.1"/>
    <property type="molecule type" value="mRNA"/>
</dbReference>
<dbReference type="GO" id="GO:0007165">
    <property type="term" value="P:signal transduction"/>
    <property type="evidence" value="ECO:0007669"/>
    <property type="project" value="UniProtKB-KW"/>
</dbReference>
<accession>A0A2K8GL61</accession>
<sequence length="193" mass="23134">MMLNFVILIKKRFELRNLIECTKSDYSKACGMDERRKHIIQGYAVTGRRVSLFLGYLLIISVSLFMAKTIFLTIYHSKRNGELRLAPFYEMYYPYNISEIRLYNRWVYGITFFLELYFTAMSALLFFNSIPLGTIFMLHACGQLELVKIQFDNIFENDNVDENLNRIVKRLQYIYRSVYSLFFKYIYFIFSKS</sequence>
<proteinExistence type="evidence at transcript level"/>
<evidence type="ECO:0000256" key="2">
    <source>
        <dbReference type="ARBA" id="ARBA00022606"/>
    </source>
</evidence>
<evidence type="ECO:0000256" key="1">
    <source>
        <dbReference type="ARBA" id="ARBA00004141"/>
    </source>
</evidence>
<dbReference type="GO" id="GO:0004984">
    <property type="term" value="F:olfactory receptor activity"/>
    <property type="evidence" value="ECO:0007669"/>
    <property type="project" value="InterPro"/>
</dbReference>
<reference evidence="10" key="1">
    <citation type="submission" date="2016-11" db="EMBL/GenBank/DDBJ databases">
        <authorList>
            <person name="Jaros S."/>
            <person name="Januszkiewicz K."/>
            <person name="Wedrychowicz H."/>
        </authorList>
    </citation>
    <scope>NUCLEOTIDE SEQUENCE</scope>
</reference>
<protein>
    <submittedName>
        <fullName evidence="10">Odorant Receptor 64</fullName>
    </submittedName>
</protein>
<keyword evidence="2" id="KW-0716">Sensory transduction</keyword>
<reference evidence="10" key="2">
    <citation type="journal article" date="2018" name="Front. Physiol.">
        <title>Dynamic Changes in Chemosensory Gene Expression during the Dendrolimus punctatus Mating Process.</title>
        <authorList>
            <person name="Zhang S.F."/>
            <person name="Zhang Z."/>
            <person name="Kong X.B."/>
            <person name="Wang H.B."/>
            <person name="Liu F."/>
        </authorList>
    </citation>
    <scope>NUCLEOTIDE SEQUENCE</scope>
</reference>
<evidence type="ECO:0000256" key="5">
    <source>
        <dbReference type="ARBA" id="ARBA00022989"/>
    </source>
</evidence>
<organism evidence="10">
    <name type="scientific">Dendrolimus punctatus</name>
    <name type="common">masson pine moth</name>
    <dbReference type="NCBI Taxonomy" id="238572"/>
    <lineage>
        <taxon>Eukaryota</taxon>
        <taxon>Metazoa</taxon>
        <taxon>Ecdysozoa</taxon>
        <taxon>Arthropoda</taxon>
        <taxon>Hexapoda</taxon>
        <taxon>Insecta</taxon>
        <taxon>Pterygota</taxon>
        <taxon>Neoptera</taxon>
        <taxon>Endopterygota</taxon>
        <taxon>Lepidoptera</taxon>
        <taxon>Glossata</taxon>
        <taxon>Ditrysia</taxon>
        <taxon>Bombycoidea</taxon>
        <taxon>Lasiocampidae</taxon>
        <taxon>Dendrolimus</taxon>
    </lineage>
</organism>
<keyword evidence="6 9" id="KW-0472">Membrane</keyword>
<evidence type="ECO:0000256" key="6">
    <source>
        <dbReference type="ARBA" id="ARBA00023136"/>
    </source>
</evidence>